<evidence type="ECO:0000256" key="3">
    <source>
        <dbReference type="ARBA" id="ARBA00023125"/>
    </source>
</evidence>
<evidence type="ECO:0000256" key="2">
    <source>
        <dbReference type="ARBA" id="ARBA00023015"/>
    </source>
</evidence>
<keyword evidence="2" id="KW-0805">Transcription regulation</keyword>
<dbReference type="InterPro" id="IPR036390">
    <property type="entry name" value="WH_DNA-bd_sf"/>
</dbReference>
<feature type="compositionally biased region" description="Basic and acidic residues" evidence="5">
    <location>
        <begin position="313"/>
        <end position="323"/>
    </location>
</feature>
<dbReference type="Proteomes" id="UP001371218">
    <property type="component" value="Unassembled WGS sequence"/>
</dbReference>
<evidence type="ECO:0000313" key="7">
    <source>
        <dbReference type="EMBL" id="MEK8034081.1"/>
    </source>
</evidence>
<dbReference type="EMBL" id="JBBUTG010000024">
    <property type="protein sequence ID" value="MEK8034081.1"/>
    <property type="molecule type" value="Genomic_DNA"/>
</dbReference>
<dbReference type="PRINTS" id="PR00039">
    <property type="entry name" value="HTHLYSR"/>
</dbReference>
<dbReference type="Gene3D" id="3.40.190.10">
    <property type="entry name" value="Periplasmic binding protein-like II"/>
    <property type="match status" value="2"/>
</dbReference>
<name>A0ABU9BW80_9BURK</name>
<comment type="caution">
    <text evidence="7">The sequence shown here is derived from an EMBL/GenBank/DDBJ whole genome shotgun (WGS) entry which is preliminary data.</text>
</comment>
<protein>
    <submittedName>
        <fullName evidence="7">LysR substrate-binding domain-containing protein</fullName>
    </submittedName>
</protein>
<dbReference type="Pfam" id="PF03466">
    <property type="entry name" value="LysR_substrate"/>
    <property type="match status" value="1"/>
</dbReference>
<dbReference type="PANTHER" id="PTHR30537">
    <property type="entry name" value="HTH-TYPE TRANSCRIPTIONAL REGULATOR"/>
    <property type="match status" value="1"/>
</dbReference>
<dbReference type="InterPro" id="IPR000847">
    <property type="entry name" value="LysR_HTH_N"/>
</dbReference>
<organism evidence="7 8">
    <name type="scientific">Ideonella lacteola</name>
    <dbReference type="NCBI Taxonomy" id="2984193"/>
    <lineage>
        <taxon>Bacteria</taxon>
        <taxon>Pseudomonadati</taxon>
        <taxon>Pseudomonadota</taxon>
        <taxon>Betaproteobacteria</taxon>
        <taxon>Burkholderiales</taxon>
        <taxon>Sphaerotilaceae</taxon>
        <taxon>Ideonella</taxon>
    </lineage>
</organism>
<reference evidence="7 8" key="1">
    <citation type="submission" date="2024-04" db="EMBL/GenBank/DDBJ databases">
        <title>Novel species of the genus Ideonella isolated from streams.</title>
        <authorList>
            <person name="Lu H."/>
        </authorList>
    </citation>
    <scope>NUCLEOTIDE SEQUENCE [LARGE SCALE GENOMIC DNA]</scope>
    <source>
        <strain evidence="7 8">DXS29W</strain>
    </source>
</reference>
<evidence type="ECO:0000256" key="5">
    <source>
        <dbReference type="SAM" id="MobiDB-lite"/>
    </source>
</evidence>
<proteinExistence type="inferred from homology"/>
<evidence type="ECO:0000256" key="1">
    <source>
        <dbReference type="ARBA" id="ARBA00009437"/>
    </source>
</evidence>
<keyword evidence="8" id="KW-1185">Reference proteome</keyword>
<dbReference type="SUPFAM" id="SSF53850">
    <property type="entry name" value="Periplasmic binding protein-like II"/>
    <property type="match status" value="1"/>
</dbReference>
<dbReference type="PANTHER" id="PTHR30537:SF74">
    <property type="entry name" value="HTH-TYPE TRANSCRIPTIONAL REGULATOR TRPI"/>
    <property type="match status" value="1"/>
</dbReference>
<gene>
    <name evidence="7" type="ORF">AACH06_24925</name>
</gene>
<dbReference type="Gene3D" id="1.10.10.10">
    <property type="entry name" value="Winged helix-like DNA-binding domain superfamily/Winged helix DNA-binding domain"/>
    <property type="match status" value="1"/>
</dbReference>
<dbReference type="InterPro" id="IPR005119">
    <property type="entry name" value="LysR_subst-bd"/>
</dbReference>
<feature type="region of interest" description="Disordered" evidence="5">
    <location>
        <begin position="302"/>
        <end position="323"/>
    </location>
</feature>
<evidence type="ECO:0000313" key="8">
    <source>
        <dbReference type="Proteomes" id="UP001371218"/>
    </source>
</evidence>
<accession>A0ABU9BW80</accession>
<dbReference type="SUPFAM" id="SSF46785">
    <property type="entry name" value="Winged helix' DNA-binding domain"/>
    <property type="match status" value="1"/>
</dbReference>
<keyword evidence="4" id="KW-0804">Transcription</keyword>
<dbReference type="RefSeq" id="WP_341428507.1">
    <property type="nucleotide sequence ID" value="NZ_JBBUTG010000024.1"/>
</dbReference>
<dbReference type="InterPro" id="IPR036388">
    <property type="entry name" value="WH-like_DNA-bd_sf"/>
</dbReference>
<sequence length="323" mass="36461">MRRNLRHLNGLRYFESAARRLSFTEAAAELCVTQGAVSHQIRSLELALGRPLFERAQRQVRLLPAGERLLAELSEPFARIDEVMDQLRRGETSSRTLRLSVTPTFSSRWLIPRMPKFWARHPEVELHLNHDVSRNLRAKVQLDAAVLWYRERPRVSNLVTRLLFGLHLSPVCAPSILRDSHPLKVPSDLQHYPLLHEDSFRDWERWTHLAGIPDLDVHKGQVIDDANAVLMAAAAGHGIALGHLPLIDDDLIAGRLIRPFSLSIPASGAYWLVCSKQVSQLACWRAFSEFLLEEVHLQMSTSGATRPGVGIDGRQDLGNDATR</sequence>
<evidence type="ECO:0000256" key="4">
    <source>
        <dbReference type="ARBA" id="ARBA00023163"/>
    </source>
</evidence>
<keyword evidence="3" id="KW-0238">DNA-binding</keyword>
<dbReference type="PROSITE" id="PS50931">
    <property type="entry name" value="HTH_LYSR"/>
    <property type="match status" value="1"/>
</dbReference>
<evidence type="ECO:0000259" key="6">
    <source>
        <dbReference type="PROSITE" id="PS50931"/>
    </source>
</evidence>
<dbReference type="CDD" id="cd08432">
    <property type="entry name" value="PBP2_GcdR_TrpI_HvrB_AmpR_like"/>
    <property type="match status" value="1"/>
</dbReference>
<comment type="similarity">
    <text evidence="1">Belongs to the LysR transcriptional regulatory family.</text>
</comment>
<feature type="domain" description="HTH lysR-type" evidence="6">
    <location>
        <begin position="8"/>
        <end position="63"/>
    </location>
</feature>
<dbReference type="Pfam" id="PF00126">
    <property type="entry name" value="HTH_1"/>
    <property type="match status" value="1"/>
</dbReference>
<dbReference type="InterPro" id="IPR058163">
    <property type="entry name" value="LysR-type_TF_proteobact-type"/>
</dbReference>